<organism evidence="1 2">
    <name type="scientific">Dallia pectoralis</name>
    <name type="common">Alaska blackfish</name>
    <dbReference type="NCBI Taxonomy" id="75939"/>
    <lineage>
        <taxon>Eukaryota</taxon>
        <taxon>Metazoa</taxon>
        <taxon>Chordata</taxon>
        <taxon>Craniata</taxon>
        <taxon>Vertebrata</taxon>
        <taxon>Euteleostomi</taxon>
        <taxon>Actinopterygii</taxon>
        <taxon>Neopterygii</taxon>
        <taxon>Teleostei</taxon>
        <taxon>Protacanthopterygii</taxon>
        <taxon>Esociformes</taxon>
        <taxon>Umbridae</taxon>
        <taxon>Dallia</taxon>
    </lineage>
</organism>
<evidence type="ECO:0000313" key="1">
    <source>
        <dbReference type="EMBL" id="KAJ8015468.1"/>
    </source>
</evidence>
<proteinExistence type="predicted"/>
<gene>
    <name evidence="1" type="ORF">DPEC_G00026430</name>
</gene>
<dbReference type="Proteomes" id="UP001157502">
    <property type="component" value="Chromosome 2"/>
</dbReference>
<reference evidence="1" key="1">
    <citation type="submission" date="2021-05" db="EMBL/GenBank/DDBJ databases">
        <authorList>
            <person name="Pan Q."/>
            <person name="Jouanno E."/>
            <person name="Zahm M."/>
            <person name="Klopp C."/>
            <person name="Cabau C."/>
            <person name="Louis A."/>
            <person name="Berthelot C."/>
            <person name="Parey E."/>
            <person name="Roest Crollius H."/>
            <person name="Montfort J."/>
            <person name="Robinson-Rechavi M."/>
            <person name="Bouchez O."/>
            <person name="Lampietro C."/>
            <person name="Lopez Roques C."/>
            <person name="Donnadieu C."/>
            <person name="Postlethwait J."/>
            <person name="Bobe J."/>
            <person name="Dillon D."/>
            <person name="Chandos A."/>
            <person name="von Hippel F."/>
            <person name="Guiguen Y."/>
        </authorList>
    </citation>
    <scope>NUCLEOTIDE SEQUENCE</scope>
    <source>
        <strain evidence="1">YG-Jan2019</strain>
    </source>
</reference>
<protein>
    <submittedName>
        <fullName evidence="1">Uncharacterized protein</fullName>
    </submittedName>
</protein>
<keyword evidence="2" id="KW-1185">Reference proteome</keyword>
<accession>A0ACC2HHX7</accession>
<evidence type="ECO:0000313" key="2">
    <source>
        <dbReference type="Proteomes" id="UP001157502"/>
    </source>
</evidence>
<sequence>MALTGLGSVTGPARPATMTSHCIWYLRAGRERVEHPKITSDPAADPDKRAQESTQVAKEMQQGFLLPTGKQIFQIVMCLTLSKSSWEGDASRARPHVQPLVGAPGGVTADAVRQGNQAAES</sequence>
<comment type="caution">
    <text evidence="1">The sequence shown here is derived from an EMBL/GenBank/DDBJ whole genome shotgun (WGS) entry which is preliminary data.</text>
</comment>
<dbReference type="EMBL" id="CM055729">
    <property type="protein sequence ID" value="KAJ8015468.1"/>
    <property type="molecule type" value="Genomic_DNA"/>
</dbReference>
<name>A0ACC2HHX7_DALPE</name>